<dbReference type="AlphaFoldDB" id="A0A7Y9TEQ1"/>
<keyword evidence="2" id="KW-1185">Reference proteome</keyword>
<evidence type="ECO:0000313" key="1">
    <source>
        <dbReference type="EMBL" id="NYF77921.1"/>
    </source>
</evidence>
<dbReference type="EMBL" id="JACCCW010000001">
    <property type="protein sequence ID" value="NYF77921.1"/>
    <property type="molecule type" value="Genomic_DNA"/>
</dbReference>
<gene>
    <name evidence="1" type="ORF">HDF17_000208</name>
</gene>
<dbReference type="RefSeq" id="WP_179486912.1">
    <property type="nucleotide sequence ID" value="NZ_JACCCW010000001.1"/>
</dbReference>
<evidence type="ECO:0000313" key="2">
    <source>
        <dbReference type="Proteomes" id="UP000589520"/>
    </source>
</evidence>
<accession>A0A7Y9TEQ1</accession>
<proteinExistence type="predicted"/>
<reference evidence="1 2" key="1">
    <citation type="submission" date="2020-07" db="EMBL/GenBank/DDBJ databases">
        <title>Genomic Encyclopedia of Type Strains, Phase IV (KMG-V): Genome sequencing to study the core and pangenomes of soil and plant-associated prokaryotes.</title>
        <authorList>
            <person name="Whitman W."/>
        </authorList>
    </citation>
    <scope>NUCLEOTIDE SEQUENCE [LARGE SCALE GENOMIC DNA]</scope>
    <source>
        <strain evidence="1 2">X4EP2</strain>
    </source>
</reference>
<organism evidence="1 2">
    <name type="scientific">Granulicella arctica</name>
    <dbReference type="NCBI Taxonomy" id="940613"/>
    <lineage>
        <taxon>Bacteria</taxon>
        <taxon>Pseudomonadati</taxon>
        <taxon>Acidobacteriota</taxon>
        <taxon>Terriglobia</taxon>
        <taxon>Terriglobales</taxon>
        <taxon>Acidobacteriaceae</taxon>
        <taxon>Granulicella</taxon>
    </lineage>
</organism>
<protein>
    <submittedName>
        <fullName evidence="1">Uncharacterized protein</fullName>
    </submittedName>
</protein>
<dbReference type="Proteomes" id="UP000589520">
    <property type="component" value="Unassembled WGS sequence"/>
</dbReference>
<name>A0A7Y9TEQ1_9BACT</name>
<comment type="caution">
    <text evidence="1">The sequence shown here is derived from an EMBL/GenBank/DDBJ whole genome shotgun (WGS) entry which is preliminary data.</text>
</comment>
<sequence length="225" mass="23851">MSQQAGVIFAGQVLAIHRQESLGEGTGWVEVDFQIAQAVRGCTSQGVYVLREWAGLWTGGRDRYRVGQRLLMLLHTPSASGLTSPVGGQVGAIPITGDGAAPGPKDEFVTAGEQAVDLRWVQTRLERTTSNRERFHGKPIAPLDPVFVGRERTPMVTRKVPILDARNNQRLGANAPSGSGFVPASAGLEDAVNQTSSGDLALGATLRGVLAMLGAWEAEQANAAR</sequence>